<sequence length="336" mass="39023">MIWGRCTSGPFFYILQQIQRTVIITVGMCTYNSEKYLPEQLETIIHQTLRVNEIVVIDDASTDQTIDILNDYVKRYPDLFRIIRNEKNMGARKNFERALAESKGEIIFLSDHDDYWMPEKVAKVVAYFNSHPQDKVVFTNAMFMDENSASLPSTLWDVVGFTPAVRAYAQTKDDLLRYLLKHGRIVTGATLALRKESLGQILPFRLMHKIWHDAWIALVAANAKMLGYIEEPLIRYRVHSKQQVGYGYMEKIKGNNAVPVLQMKELKGETGDEELIQLIHVRRKRVRLVKRLSRFIQVDPVIKAEILQERKASEKAFSRAKSLPVRLLESFRKMFK</sequence>
<dbReference type="InterPro" id="IPR001173">
    <property type="entry name" value="Glyco_trans_2-like"/>
</dbReference>
<dbReference type="PANTHER" id="PTHR22916">
    <property type="entry name" value="GLYCOSYLTRANSFERASE"/>
    <property type="match status" value="1"/>
</dbReference>
<dbReference type="GO" id="GO:0016758">
    <property type="term" value="F:hexosyltransferase activity"/>
    <property type="evidence" value="ECO:0007669"/>
    <property type="project" value="UniProtKB-ARBA"/>
</dbReference>
<dbReference type="Pfam" id="PF00535">
    <property type="entry name" value="Glycos_transf_2"/>
    <property type="match status" value="1"/>
</dbReference>
<reference evidence="2 3" key="1">
    <citation type="submission" date="2016-11" db="EMBL/GenBank/DDBJ databases">
        <authorList>
            <person name="Jaros S."/>
            <person name="Januszkiewicz K."/>
            <person name="Wedrychowicz H."/>
        </authorList>
    </citation>
    <scope>NUCLEOTIDE SEQUENCE [LARGE SCALE GENOMIC DNA]</scope>
    <source>
        <strain evidence="2 3">DSM 784</strain>
    </source>
</reference>
<feature type="domain" description="Glycosyltransferase 2-like" evidence="1">
    <location>
        <begin position="25"/>
        <end position="198"/>
    </location>
</feature>
<organism evidence="2 3">
    <name type="scientific">Chitinophaga sancti</name>
    <dbReference type="NCBI Taxonomy" id="1004"/>
    <lineage>
        <taxon>Bacteria</taxon>
        <taxon>Pseudomonadati</taxon>
        <taxon>Bacteroidota</taxon>
        <taxon>Chitinophagia</taxon>
        <taxon>Chitinophagales</taxon>
        <taxon>Chitinophagaceae</taxon>
        <taxon>Chitinophaga</taxon>
    </lineage>
</organism>
<dbReference type="SUPFAM" id="SSF53448">
    <property type="entry name" value="Nucleotide-diphospho-sugar transferases"/>
    <property type="match status" value="1"/>
</dbReference>
<evidence type="ECO:0000259" key="1">
    <source>
        <dbReference type="Pfam" id="PF00535"/>
    </source>
</evidence>
<dbReference type="Proteomes" id="UP000183788">
    <property type="component" value="Unassembled WGS sequence"/>
</dbReference>
<dbReference type="InterPro" id="IPR029044">
    <property type="entry name" value="Nucleotide-diphossugar_trans"/>
</dbReference>
<proteinExistence type="predicted"/>
<accession>A0A1K1SUA9</accession>
<dbReference type="EMBL" id="FPIZ01000033">
    <property type="protein sequence ID" value="SFW87647.1"/>
    <property type="molecule type" value="Genomic_DNA"/>
</dbReference>
<evidence type="ECO:0000313" key="2">
    <source>
        <dbReference type="EMBL" id="SFW87647.1"/>
    </source>
</evidence>
<dbReference type="OrthoDB" id="9802649at2"/>
<evidence type="ECO:0000313" key="3">
    <source>
        <dbReference type="Proteomes" id="UP000183788"/>
    </source>
</evidence>
<protein>
    <submittedName>
        <fullName evidence="2">Glycosyltransferase involved in cell wall bisynthesis</fullName>
    </submittedName>
</protein>
<keyword evidence="2" id="KW-0808">Transferase</keyword>
<name>A0A1K1SUA9_9BACT</name>
<dbReference type="AlphaFoldDB" id="A0A1K1SUA9"/>
<dbReference type="Gene3D" id="3.90.550.10">
    <property type="entry name" value="Spore Coat Polysaccharide Biosynthesis Protein SpsA, Chain A"/>
    <property type="match status" value="1"/>
</dbReference>
<dbReference type="STRING" id="1004.SAMN05661012_06105"/>
<dbReference type="PANTHER" id="PTHR22916:SF3">
    <property type="entry name" value="UDP-GLCNAC:BETAGAL BETA-1,3-N-ACETYLGLUCOSAMINYLTRANSFERASE-LIKE PROTEIN 1"/>
    <property type="match status" value="1"/>
</dbReference>
<gene>
    <name evidence="2" type="ORF">SAMN05661012_06105</name>
</gene>